<comment type="caution">
    <text evidence="2">The sequence shown here is derived from an EMBL/GenBank/DDBJ whole genome shotgun (WGS) entry which is preliminary data.</text>
</comment>
<name>A0A5B7K7D0_PORTR</name>
<gene>
    <name evidence="2" type="ORF">E2C01_098314</name>
</gene>
<evidence type="ECO:0000313" key="3">
    <source>
        <dbReference type="Proteomes" id="UP000324222"/>
    </source>
</evidence>
<proteinExistence type="predicted"/>
<evidence type="ECO:0000313" key="2">
    <source>
        <dbReference type="EMBL" id="MPD02716.1"/>
    </source>
</evidence>
<organism evidence="2 3">
    <name type="scientific">Portunus trituberculatus</name>
    <name type="common">Swimming crab</name>
    <name type="synonym">Neptunus trituberculatus</name>
    <dbReference type="NCBI Taxonomy" id="210409"/>
    <lineage>
        <taxon>Eukaryota</taxon>
        <taxon>Metazoa</taxon>
        <taxon>Ecdysozoa</taxon>
        <taxon>Arthropoda</taxon>
        <taxon>Crustacea</taxon>
        <taxon>Multicrustacea</taxon>
        <taxon>Malacostraca</taxon>
        <taxon>Eumalacostraca</taxon>
        <taxon>Eucarida</taxon>
        <taxon>Decapoda</taxon>
        <taxon>Pleocyemata</taxon>
        <taxon>Brachyura</taxon>
        <taxon>Eubrachyura</taxon>
        <taxon>Portunoidea</taxon>
        <taxon>Portunidae</taxon>
        <taxon>Portuninae</taxon>
        <taxon>Portunus</taxon>
    </lineage>
</organism>
<feature type="compositionally biased region" description="Basic and acidic residues" evidence="1">
    <location>
        <begin position="36"/>
        <end position="49"/>
    </location>
</feature>
<sequence>MAGAEGVGGRCPGPREATNTRQNKRKTTRTPNKFGNTEKMESGVKSVRDRVSRGAAWGADSCRRHCEGLDQAGGHSHLRDALQNTIFST</sequence>
<protein>
    <submittedName>
        <fullName evidence="2">Uncharacterized protein</fullName>
    </submittedName>
</protein>
<keyword evidence="3" id="KW-1185">Reference proteome</keyword>
<accession>A0A5B7K7D0</accession>
<dbReference type="AlphaFoldDB" id="A0A5B7K7D0"/>
<evidence type="ECO:0000256" key="1">
    <source>
        <dbReference type="SAM" id="MobiDB-lite"/>
    </source>
</evidence>
<feature type="compositionally biased region" description="Gly residues" evidence="1">
    <location>
        <begin position="1"/>
        <end position="11"/>
    </location>
</feature>
<dbReference type="EMBL" id="VSRR010132798">
    <property type="protein sequence ID" value="MPD02716.1"/>
    <property type="molecule type" value="Genomic_DNA"/>
</dbReference>
<feature type="region of interest" description="Disordered" evidence="1">
    <location>
        <begin position="1"/>
        <end position="49"/>
    </location>
</feature>
<dbReference type="Proteomes" id="UP000324222">
    <property type="component" value="Unassembled WGS sequence"/>
</dbReference>
<reference evidence="2 3" key="1">
    <citation type="submission" date="2019-05" db="EMBL/GenBank/DDBJ databases">
        <title>Another draft genome of Portunus trituberculatus and its Hox gene families provides insights of decapod evolution.</title>
        <authorList>
            <person name="Jeong J.-H."/>
            <person name="Song I."/>
            <person name="Kim S."/>
            <person name="Choi T."/>
            <person name="Kim D."/>
            <person name="Ryu S."/>
            <person name="Kim W."/>
        </authorList>
    </citation>
    <scope>NUCLEOTIDE SEQUENCE [LARGE SCALE GENOMIC DNA]</scope>
    <source>
        <tissue evidence="2">Muscle</tissue>
    </source>
</reference>